<evidence type="ECO:0000256" key="1">
    <source>
        <dbReference type="ARBA" id="ARBA00023268"/>
    </source>
</evidence>
<evidence type="ECO:0000313" key="5">
    <source>
        <dbReference type="Proteomes" id="UP000265515"/>
    </source>
</evidence>
<dbReference type="PANTHER" id="PTHR37984:SF5">
    <property type="entry name" value="PROTEIN NYNRIN-LIKE"/>
    <property type="match status" value="1"/>
</dbReference>
<evidence type="ECO:0000313" key="4">
    <source>
        <dbReference type="EMBL" id="GBG88955.1"/>
    </source>
</evidence>
<dbReference type="SUPFAM" id="SSF56672">
    <property type="entry name" value="DNA/RNA polymerases"/>
    <property type="match status" value="1"/>
</dbReference>
<dbReference type="PANTHER" id="PTHR37984">
    <property type="entry name" value="PROTEIN CBG26694"/>
    <property type="match status" value="1"/>
</dbReference>
<organism evidence="4 5">
    <name type="scientific">Chara braunii</name>
    <name type="common">Braun's stonewort</name>
    <dbReference type="NCBI Taxonomy" id="69332"/>
    <lineage>
        <taxon>Eukaryota</taxon>
        <taxon>Viridiplantae</taxon>
        <taxon>Streptophyta</taxon>
        <taxon>Charophyceae</taxon>
        <taxon>Charales</taxon>
        <taxon>Characeae</taxon>
        <taxon>Chara</taxon>
    </lineage>
</organism>
<dbReference type="InterPro" id="IPR043502">
    <property type="entry name" value="DNA/RNA_pol_sf"/>
</dbReference>
<evidence type="ECO:0000256" key="2">
    <source>
        <dbReference type="SAM" id="MobiDB-lite"/>
    </source>
</evidence>
<dbReference type="Gene3D" id="3.10.20.370">
    <property type="match status" value="1"/>
</dbReference>
<dbReference type="FunFam" id="3.10.20.370:FF:000001">
    <property type="entry name" value="Retrovirus-related Pol polyprotein from transposon 17.6-like protein"/>
    <property type="match status" value="1"/>
</dbReference>
<feature type="compositionally biased region" description="Basic and acidic residues" evidence="2">
    <location>
        <begin position="572"/>
        <end position="586"/>
    </location>
</feature>
<protein>
    <recommendedName>
        <fullName evidence="3">Reverse transcriptase/retrotransposon-derived protein RNase H-like domain-containing protein</fullName>
    </recommendedName>
</protein>
<dbReference type="CDD" id="cd09274">
    <property type="entry name" value="RNase_HI_RT_Ty3"/>
    <property type="match status" value="1"/>
</dbReference>
<accession>A0A388M383</accession>
<sequence>MPLPAECAWSGATCDWVGLEITPELSYLWIERIWNPIREEDGWEDIAEGKVESVGTVVLSEQGWHLFCTTLAAGQNPMWLLKGAEARTWKAGKRFAYKGWDEVHSRAVMGGWKEFRPPCLRKRIWVPEFVVDWFGGFDHVVEVASIMEWVHIYYTWLSEEFYKTSLKYGPFHGDTAWEVLIILNMDRYDQLEVAPEIREAIIRREVAATPCYVDDVFKLFELVWQAGFEFADPEVDDVTANLRVAMAGSFQLPSENNRMNLSPFLLERLGGVELVRRAVADLASLTFEDAMVHREYYRTFLEMGPFNGEQRKSKRLPSRGKPLVSDTVLRTGAWQWQNAKPRRRALRQKKSGTASDTKVSERDDEEVPEGRENGNKSRIGGSPKEELCDSYNDFLRAFTLVALRIPGVTDRTMSEVSRPALPPQEAVVPAAVANRGYGRRDPANEKCRYCTMGGHFMRTCPRLNHDIIKQRCSRSHKGGPQGERINWNSPGGMRRAVILLNNLDIAVVEAEPVADIVWDQPRGREPQANFILEGNGQDRVNITTRRAGAEKKLIQDTVMEEVAGTSADQGETETREQEKVYGKTREEEPVDKVTAAKKKFKYQISILTLPEIDDNLSKLLGTMVSVSFQTMLQASPRLLKGLRQLLTRRRVQIEEAPEPQEQETEEAEAPQGVSNLQGVPGDLEDQEKAFAEIRLSLPVRGHHTHALVDGVVEITLIRRDFATITGCTVNKDVTGSIRGADREIPFAGYVTICAVKAGIRESIWSFQRITVMEEMDHDIILERPWCANVEIIGFAKIVEPIRAMIREGGTMEWTEDREAAVQTLKDILSSDQVTLVAPCFNDEVGQPFILETNGGPLAVGGVLIQRSEEGKERPIRFESRTLNSAERRYSQFKKEVLAILHCLKTFQAYLFGRRFILRIDPTNVVGALKNYKPIDPTVGRWIGFIWQFDYKAERIAGLRNREDGLSRICITSEGVEDAEPIDAFLEYAFLEYEGVTLVVDNEMADTAPTMDQLLIQTLEKGAPAIVAKLREGSVITFRRKDEKDSWGATMGPKEELMAMAVEGGRDAVMNLVETWTRRERQYLVNQAQEEQDTDQKGR</sequence>
<feature type="region of interest" description="Disordered" evidence="2">
    <location>
        <begin position="654"/>
        <end position="680"/>
    </location>
</feature>
<reference evidence="4 5" key="1">
    <citation type="journal article" date="2018" name="Cell">
        <title>The Chara Genome: Secondary Complexity and Implications for Plant Terrestrialization.</title>
        <authorList>
            <person name="Nishiyama T."/>
            <person name="Sakayama H."/>
            <person name="Vries J.D."/>
            <person name="Buschmann H."/>
            <person name="Saint-Marcoux D."/>
            <person name="Ullrich K.K."/>
            <person name="Haas F.B."/>
            <person name="Vanderstraeten L."/>
            <person name="Becker D."/>
            <person name="Lang D."/>
            <person name="Vosolsobe S."/>
            <person name="Rombauts S."/>
            <person name="Wilhelmsson P.K.I."/>
            <person name="Janitza P."/>
            <person name="Kern R."/>
            <person name="Heyl A."/>
            <person name="Rumpler F."/>
            <person name="Villalobos L.I.A.C."/>
            <person name="Clay J.M."/>
            <person name="Skokan R."/>
            <person name="Toyoda A."/>
            <person name="Suzuki Y."/>
            <person name="Kagoshima H."/>
            <person name="Schijlen E."/>
            <person name="Tajeshwar N."/>
            <person name="Catarino B."/>
            <person name="Hetherington A.J."/>
            <person name="Saltykova A."/>
            <person name="Bonnot C."/>
            <person name="Breuninger H."/>
            <person name="Symeonidi A."/>
            <person name="Radhakrishnan G.V."/>
            <person name="Van Nieuwerburgh F."/>
            <person name="Deforce D."/>
            <person name="Chang C."/>
            <person name="Karol K.G."/>
            <person name="Hedrich R."/>
            <person name="Ulvskov P."/>
            <person name="Glockner G."/>
            <person name="Delwiche C.F."/>
            <person name="Petrasek J."/>
            <person name="Van de Peer Y."/>
            <person name="Friml J."/>
            <person name="Beilby M."/>
            <person name="Dolan L."/>
            <person name="Kohara Y."/>
            <person name="Sugano S."/>
            <person name="Fujiyama A."/>
            <person name="Delaux P.-M."/>
            <person name="Quint M."/>
            <person name="TheiBen G."/>
            <person name="Hagemann M."/>
            <person name="Harholt J."/>
            <person name="Dunand C."/>
            <person name="Zachgo S."/>
            <person name="Langdale J."/>
            <person name="Maumus F."/>
            <person name="Straeten D.V.D."/>
            <person name="Gould S.B."/>
            <person name="Rensing S.A."/>
        </authorList>
    </citation>
    <scope>NUCLEOTIDE SEQUENCE [LARGE SCALE GENOMIC DNA]</scope>
    <source>
        <strain evidence="4 5">S276</strain>
    </source>
</reference>
<dbReference type="Gramene" id="GBG88955">
    <property type="protein sequence ID" value="GBG88955"/>
    <property type="gene ID" value="CBR_g48565"/>
</dbReference>
<feature type="compositionally biased region" description="Basic residues" evidence="2">
    <location>
        <begin position="340"/>
        <end position="350"/>
    </location>
</feature>
<feature type="region of interest" description="Disordered" evidence="2">
    <location>
        <begin position="339"/>
        <end position="383"/>
    </location>
</feature>
<dbReference type="EMBL" id="BFEA01000706">
    <property type="protein sequence ID" value="GBG88955.1"/>
    <property type="molecule type" value="Genomic_DNA"/>
</dbReference>
<name>A0A388M383_CHABU</name>
<dbReference type="AlphaFoldDB" id="A0A388M383"/>
<dbReference type="GO" id="GO:0003824">
    <property type="term" value="F:catalytic activity"/>
    <property type="evidence" value="ECO:0007669"/>
    <property type="project" value="UniProtKB-KW"/>
</dbReference>
<dbReference type="InterPro" id="IPR041577">
    <property type="entry name" value="RT_RNaseH_2"/>
</dbReference>
<comment type="caution">
    <text evidence="4">The sequence shown here is derived from an EMBL/GenBank/DDBJ whole genome shotgun (WGS) entry which is preliminary data.</text>
</comment>
<feature type="domain" description="Reverse transcriptase/retrotransposon-derived protein RNase H-like" evidence="3">
    <location>
        <begin position="813"/>
        <end position="916"/>
    </location>
</feature>
<keyword evidence="5" id="KW-1185">Reference proteome</keyword>
<evidence type="ECO:0000259" key="3">
    <source>
        <dbReference type="Pfam" id="PF17919"/>
    </source>
</evidence>
<feature type="compositionally biased region" description="Acidic residues" evidence="2">
    <location>
        <begin position="655"/>
        <end position="668"/>
    </location>
</feature>
<keyword evidence="1" id="KW-0511">Multifunctional enzyme</keyword>
<dbReference type="Pfam" id="PF17919">
    <property type="entry name" value="RT_RNaseH_2"/>
    <property type="match status" value="1"/>
</dbReference>
<dbReference type="InterPro" id="IPR050951">
    <property type="entry name" value="Retrovirus_Pol_polyprotein"/>
</dbReference>
<proteinExistence type="predicted"/>
<gene>
    <name evidence="4" type="ORF">CBR_g48565</name>
</gene>
<feature type="region of interest" description="Disordered" evidence="2">
    <location>
        <begin position="563"/>
        <end position="586"/>
    </location>
</feature>
<dbReference type="Proteomes" id="UP000265515">
    <property type="component" value="Unassembled WGS sequence"/>
</dbReference>